<dbReference type="AlphaFoldDB" id="A7IAN3"/>
<organism evidence="6 7">
    <name type="scientific">Methanoregula boonei (strain DSM 21154 / JCM 14090 / 6A8)</name>
    <dbReference type="NCBI Taxonomy" id="456442"/>
    <lineage>
        <taxon>Archaea</taxon>
        <taxon>Methanobacteriati</taxon>
        <taxon>Methanobacteriota</taxon>
        <taxon>Stenosarchaea group</taxon>
        <taxon>Methanomicrobia</taxon>
        <taxon>Methanomicrobiales</taxon>
        <taxon>Methanoregulaceae</taxon>
        <taxon>Methanoregula</taxon>
    </lineage>
</organism>
<evidence type="ECO:0000313" key="7">
    <source>
        <dbReference type="Proteomes" id="UP000002408"/>
    </source>
</evidence>
<keyword evidence="6" id="KW-0489">Methyltransferase</keyword>
<dbReference type="InterPro" id="IPR029063">
    <property type="entry name" value="SAM-dependent_MTases_sf"/>
</dbReference>
<dbReference type="Pfam" id="PF13649">
    <property type="entry name" value="Methyltransf_25"/>
    <property type="match status" value="1"/>
</dbReference>
<dbReference type="PANTHER" id="PTHR35897:SF1">
    <property type="entry name" value="METHYLTRANSFERASE AUSD"/>
    <property type="match status" value="1"/>
</dbReference>
<dbReference type="SUPFAM" id="SSF53335">
    <property type="entry name" value="S-adenosyl-L-methionine-dependent methyltransferases"/>
    <property type="match status" value="1"/>
</dbReference>
<dbReference type="HOGENOM" id="CLU_1136065_0_0_2"/>
<proteinExistence type="inferred from homology"/>
<dbReference type="STRING" id="456442.Mboo_2280"/>
<dbReference type="GO" id="GO:0008168">
    <property type="term" value="F:methyltransferase activity"/>
    <property type="evidence" value="ECO:0007669"/>
    <property type="project" value="UniProtKB-KW"/>
</dbReference>
<dbReference type="InterPro" id="IPR041698">
    <property type="entry name" value="Methyltransf_25"/>
</dbReference>
<dbReference type="GeneID" id="5411937"/>
<dbReference type="eggNOG" id="arCOG01790">
    <property type="taxonomic scope" value="Archaea"/>
</dbReference>
<dbReference type="InterPro" id="IPR051654">
    <property type="entry name" value="Meroterpenoid_MTases"/>
</dbReference>
<evidence type="ECO:0000256" key="4">
    <source>
        <dbReference type="ARBA" id="ARBA00038314"/>
    </source>
</evidence>
<evidence type="ECO:0000256" key="3">
    <source>
        <dbReference type="ARBA" id="ARBA00022691"/>
    </source>
</evidence>
<sequence length="249" mass="27982">MPAPHSRSFRDGKTLEGEIAAAMHHVRALGVTYPDHYYESLVLKYEKDSVPYPHILTILGEPRIRSHFYYGEALQRPGPLLDYGCGTGDNIRQILRDGFPRDRITGFDLSWESIDLGFDLYRDRDALRDLFVVNDTFPFRKEQFDTVYSGSVIHVIADDAELDEYLANAYRALRPGGILFGSTLGIEDGNACGPDEHGPPRVSPRSDIIRHITAAGFAEPAIVAKPHEAHRLGDKKCVFEFCATRHKNP</sequence>
<gene>
    <name evidence="6" type="ordered locus">Mboo_2280</name>
</gene>
<dbReference type="Gene3D" id="3.40.50.150">
    <property type="entry name" value="Vaccinia Virus protein VP39"/>
    <property type="match status" value="1"/>
</dbReference>
<keyword evidence="3" id="KW-0949">S-adenosyl-L-methionine</keyword>
<dbReference type="CDD" id="cd02440">
    <property type="entry name" value="AdoMet_MTases"/>
    <property type="match status" value="1"/>
</dbReference>
<comment type="pathway">
    <text evidence="1">Secondary metabolite biosynthesis.</text>
</comment>
<keyword evidence="2 6" id="KW-0808">Transferase</keyword>
<evidence type="ECO:0000259" key="5">
    <source>
        <dbReference type="Pfam" id="PF13649"/>
    </source>
</evidence>
<dbReference type="Proteomes" id="UP000002408">
    <property type="component" value="Chromosome"/>
</dbReference>
<protein>
    <submittedName>
        <fullName evidence="6">Methyltransferase type 12</fullName>
    </submittedName>
</protein>
<reference evidence="7" key="1">
    <citation type="journal article" date="2015" name="Microbiology">
        <title>Genome of Methanoregula boonei 6A8 reveals adaptations to oligotrophic peatland environments.</title>
        <authorList>
            <person name="Braeuer S."/>
            <person name="Cadillo-Quiroz H."/>
            <person name="Kyrpides N."/>
            <person name="Woyke T."/>
            <person name="Goodwin L."/>
            <person name="Detter C."/>
            <person name="Podell S."/>
            <person name="Yavitt J.B."/>
            <person name="Zinder S.H."/>
        </authorList>
    </citation>
    <scope>NUCLEOTIDE SEQUENCE [LARGE SCALE GENOMIC DNA]</scope>
    <source>
        <strain evidence="7">DSM 21154 / JCM 14090 / 6A8</strain>
    </source>
</reference>
<keyword evidence="7" id="KW-1185">Reference proteome</keyword>
<dbReference type="GO" id="GO:0032259">
    <property type="term" value="P:methylation"/>
    <property type="evidence" value="ECO:0007669"/>
    <property type="project" value="UniProtKB-KW"/>
</dbReference>
<name>A7IAN3_METB6</name>
<accession>A7IAN3</accession>
<dbReference type="KEGG" id="mbn:Mboo_2280"/>
<dbReference type="PANTHER" id="PTHR35897">
    <property type="entry name" value="METHYLTRANSFERASE AUSD"/>
    <property type="match status" value="1"/>
</dbReference>
<dbReference type="RefSeq" id="WP_012107854.1">
    <property type="nucleotide sequence ID" value="NC_009712.1"/>
</dbReference>
<evidence type="ECO:0000256" key="2">
    <source>
        <dbReference type="ARBA" id="ARBA00022679"/>
    </source>
</evidence>
<dbReference type="EMBL" id="CP000780">
    <property type="protein sequence ID" value="ABS56794.1"/>
    <property type="molecule type" value="Genomic_DNA"/>
</dbReference>
<feature type="domain" description="Methyltransferase" evidence="5">
    <location>
        <begin position="81"/>
        <end position="177"/>
    </location>
</feature>
<evidence type="ECO:0000256" key="1">
    <source>
        <dbReference type="ARBA" id="ARBA00005179"/>
    </source>
</evidence>
<dbReference type="OrthoDB" id="147504at2157"/>
<comment type="similarity">
    <text evidence="4">Belongs to the class I-like SAM-binding methyltransferase superfamily.</text>
</comment>
<evidence type="ECO:0000313" key="6">
    <source>
        <dbReference type="EMBL" id="ABS56794.1"/>
    </source>
</evidence>